<protein>
    <recommendedName>
        <fullName evidence="3">Sel1 repeat family protein</fullName>
    </recommendedName>
</protein>
<dbReference type="PANTHER" id="PTHR11102:SF147">
    <property type="entry name" value="SEL1L ADAPTOR SUBUNIT OF ERAD E3 UBIQUITIN LIGASE"/>
    <property type="match status" value="1"/>
</dbReference>
<dbReference type="InterPro" id="IPR050767">
    <property type="entry name" value="Sel1_AlgK"/>
</dbReference>
<sequence length="292" mass="31556">MAFGVTDSPLQVGTGASVDTVVNPHAQEMIDEANRIGALGDVQGKSELLTQAGYSGSPKAFYDLARMYLDGTLPTDMTQAVKYVTMAHEAGYSEATRVLGMLYIRGQGVMEDMGYGRKLLEQASTTSPRAAREYGQLLTNQFQPHLNDSELGIQYLKDAADRGDRDAALSLSAFLAKTGRTTEAEQIAAQADALPAPIQQATPAVGVKERALRGDTSAMFTYAQQVMLRKIPSSEPEFTAYCWLSVAKQLGSREAGNELELISGIRVISDKKHPGRLDQCIADLHYQVSGTN</sequence>
<dbReference type="RefSeq" id="WP_156859155.1">
    <property type="nucleotide sequence ID" value="NZ_WOWR01000018.1"/>
</dbReference>
<organism evidence="1 2">
    <name type="scientific">Pseudomonas putida</name>
    <name type="common">Arthrobacter siderocapsulatus</name>
    <dbReference type="NCBI Taxonomy" id="303"/>
    <lineage>
        <taxon>Bacteria</taxon>
        <taxon>Pseudomonadati</taxon>
        <taxon>Pseudomonadota</taxon>
        <taxon>Gammaproteobacteria</taxon>
        <taxon>Pseudomonadales</taxon>
        <taxon>Pseudomonadaceae</taxon>
        <taxon>Pseudomonas</taxon>
    </lineage>
</organism>
<dbReference type="AlphaFoldDB" id="A0A7V8J3N5"/>
<proteinExistence type="predicted"/>
<evidence type="ECO:0008006" key="3">
    <source>
        <dbReference type="Google" id="ProtNLM"/>
    </source>
</evidence>
<gene>
    <name evidence="1" type="ORF">GN299_15265</name>
</gene>
<dbReference type="GO" id="GO:0036503">
    <property type="term" value="P:ERAD pathway"/>
    <property type="evidence" value="ECO:0007669"/>
    <property type="project" value="TreeGrafter"/>
</dbReference>
<accession>A0A7V8J3N5</accession>
<dbReference type="Pfam" id="PF08238">
    <property type="entry name" value="Sel1"/>
    <property type="match status" value="3"/>
</dbReference>
<dbReference type="InterPro" id="IPR006597">
    <property type="entry name" value="Sel1-like"/>
</dbReference>
<dbReference type="EMBL" id="WOWR01000018">
    <property type="protein sequence ID" value="KAF0254028.1"/>
    <property type="molecule type" value="Genomic_DNA"/>
</dbReference>
<dbReference type="Proteomes" id="UP000442695">
    <property type="component" value="Unassembled WGS sequence"/>
</dbReference>
<dbReference type="Gene3D" id="1.25.40.10">
    <property type="entry name" value="Tetratricopeptide repeat domain"/>
    <property type="match status" value="1"/>
</dbReference>
<dbReference type="SUPFAM" id="SSF81901">
    <property type="entry name" value="HCP-like"/>
    <property type="match status" value="1"/>
</dbReference>
<comment type="caution">
    <text evidence="1">The sequence shown here is derived from an EMBL/GenBank/DDBJ whole genome shotgun (WGS) entry which is preliminary data.</text>
</comment>
<name>A0A7V8J3N5_PSEPU</name>
<dbReference type="PANTHER" id="PTHR11102">
    <property type="entry name" value="SEL-1-LIKE PROTEIN"/>
    <property type="match status" value="1"/>
</dbReference>
<dbReference type="InterPro" id="IPR011990">
    <property type="entry name" value="TPR-like_helical_dom_sf"/>
</dbReference>
<evidence type="ECO:0000313" key="1">
    <source>
        <dbReference type="EMBL" id="KAF0254028.1"/>
    </source>
</evidence>
<evidence type="ECO:0000313" key="2">
    <source>
        <dbReference type="Proteomes" id="UP000442695"/>
    </source>
</evidence>
<reference evidence="1 2" key="1">
    <citation type="submission" date="2019-12" db="EMBL/GenBank/DDBJ databases">
        <authorList>
            <person name="Woiski C."/>
        </authorList>
    </citation>
    <scope>NUCLEOTIDE SEQUENCE [LARGE SCALE GENOMIC DNA]</scope>
    <source>
        <strain evidence="1 2">BOE100</strain>
    </source>
</reference>